<dbReference type="Proteomes" id="UP000050297">
    <property type="component" value="Unassembled WGS sequence"/>
</dbReference>
<protein>
    <submittedName>
        <fullName evidence="1">Uncharacterized protein</fullName>
    </submittedName>
</protein>
<evidence type="ECO:0000313" key="2">
    <source>
        <dbReference type="Proteomes" id="UP000050297"/>
    </source>
</evidence>
<organism evidence="1 2">
    <name type="scientific">Pseudomonas syringae pv. aceris</name>
    <dbReference type="NCBI Taxonomy" id="199198"/>
    <lineage>
        <taxon>Bacteria</taxon>
        <taxon>Pseudomonadati</taxon>
        <taxon>Pseudomonadota</taxon>
        <taxon>Gammaproteobacteria</taxon>
        <taxon>Pseudomonadales</taxon>
        <taxon>Pseudomonadaceae</taxon>
        <taxon>Pseudomonas</taxon>
        <taxon>Pseudomonas syringae</taxon>
    </lineage>
</organism>
<proteinExistence type="predicted"/>
<dbReference type="EMBL" id="LJPM01000192">
    <property type="protein sequence ID" value="KPW22380.1"/>
    <property type="molecule type" value="Genomic_DNA"/>
</dbReference>
<dbReference type="PATRIC" id="fig|199198.4.peg.783"/>
<reference evidence="1 2" key="1">
    <citation type="submission" date="2015-09" db="EMBL/GenBank/DDBJ databases">
        <title>Genome announcement of multiple Pseudomonas syringae strains.</title>
        <authorList>
            <person name="Thakur S."/>
            <person name="Wang P.W."/>
            <person name="Gong Y."/>
            <person name="Weir B.S."/>
            <person name="Guttman D.S."/>
        </authorList>
    </citation>
    <scope>NUCLEOTIDE SEQUENCE [LARGE SCALE GENOMIC DNA]</scope>
    <source>
        <strain evidence="1 2">ICMP2802</strain>
    </source>
</reference>
<sequence length="38" mass="4577">MQEVIVSYLIVAYMKYRVVHRQLLNEFYAHVNVAGFFK</sequence>
<comment type="caution">
    <text evidence="1">The sequence shown here is derived from an EMBL/GenBank/DDBJ whole genome shotgun (WGS) entry which is preliminary data.</text>
</comment>
<evidence type="ECO:0000313" key="1">
    <source>
        <dbReference type="EMBL" id="KPW22380.1"/>
    </source>
</evidence>
<name>A0A0L8IXV8_PSESX</name>
<dbReference type="AlphaFoldDB" id="A0A0L8IXV8"/>
<gene>
    <name evidence="1" type="ORF">ALO91_101668</name>
</gene>
<accession>A0A0L8IXV8</accession>